<reference evidence="1" key="1">
    <citation type="submission" date="2021-02" db="EMBL/GenBank/DDBJ databases">
        <authorList>
            <person name="Dougan E. K."/>
            <person name="Rhodes N."/>
            <person name="Thang M."/>
            <person name="Chan C."/>
        </authorList>
    </citation>
    <scope>NUCLEOTIDE SEQUENCE</scope>
</reference>
<comment type="caution">
    <text evidence="1">The sequence shown here is derived from an EMBL/GenBank/DDBJ whole genome shotgun (WGS) entry which is preliminary data.</text>
</comment>
<evidence type="ECO:0000313" key="1">
    <source>
        <dbReference type="EMBL" id="CAE8598828.1"/>
    </source>
</evidence>
<dbReference type="EMBL" id="CAJNNV010010613">
    <property type="protein sequence ID" value="CAE8598828.1"/>
    <property type="molecule type" value="Genomic_DNA"/>
</dbReference>
<keyword evidence="2" id="KW-1185">Reference proteome</keyword>
<name>A0A813EK91_POLGL</name>
<dbReference type="AlphaFoldDB" id="A0A813EK91"/>
<organism evidence="1 2">
    <name type="scientific">Polarella glacialis</name>
    <name type="common">Dinoflagellate</name>
    <dbReference type="NCBI Taxonomy" id="89957"/>
    <lineage>
        <taxon>Eukaryota</taxon>
        <taxon>Sar</taxon>
        <taxon>Alveolata</taxon>
        <taxon>Dinophyceae</taxon>
        <taxon>Suessiales</taxon>
        <taxon>Suessiaceae</taxon>
        <taxon>Polarella</taxon>
    </lineage>
</organism>
<evidence type="ECO:0000313" key="2">
    <source>
        <dbReference type="Proteomes" id="UP000654075"/>
    </source>
</evidence>
<accession>A0A813EK91</accession>
<dbReference type="Proteomes" id="UP000654075">
    <property type="component" value="Unassembled WGS sequence"/>
</dbReference>
<sequence>MVAVFAWYNVGWMNTRFNQLHRHEATLTADLRSAVEEYHADVVLLCDCGEIAHGLGEQRWPEKIRDILEGGPPEGVVQMFSTLVDNRIEETRAAALRARQRLGW</sequence>
<proteinExistence type="predicted"/>
<protein>
    <submittedName>
        <fullName evidence="1">Uncharacterized protein</fullName>
    </submittedName>
</protein>
<gene>
    <name evidence="1" type="ORF">PGLA1383_LOCUS17227</name>
</gene>